<gene>
    <name evidence="2" type="ORF">EDS130_LOCUS21945</name>
</gene>
<sequence length="278" mass="31045">MDARHSFSATKPTADEQKPHTAKNHNETNVQSHRNPSTPTMTTRYFHRTPLIFPQHHQQRLRTPSPRFSSSYLGPLNQHRSRFLSAWDLTPRPSAHASTRNTSVMTPTPTLLSEQYDREMPSPRAPMQNSAAHSYDENSYSLQSMIPNTSRNSLTPNSTPILAPKANEMNSRSPRVNMPPNSSRNTSGIPSTPKSIPKQQPDETSRSTRPSMHKSTRNTITSLPAPPSPSKQQDESSRASRPSIHNSLRHSQPTTPIPTVVPQQYIEGSCILNSCAFL</sequence>
<feature type="region of interest" description="Disordered" evidence="1">
    <location>
        <begin position="1"/>
        <end position="41"/>
    </location>
</feature>
<dbReference type="OrthoDB" id="10037868at2759"/>
<dbReference type="AlphaFoldDB" id="A0A814RVB5"/>
<evidence type="ECO:0000313" key="3">
    <source>
        <dbReference type="Proteomes" id="UP000663852"/>
    </source>
</evidence>
<feature type="compositionally biased region" description="Polar residues" evidence="1">
    <location>
        <begin position="239"/>
        <end position="251"/>
    </location>
</feature>
<comment type="caution">
    <text evidence="2">The sequence shown here is derived from an EMBL/GenBank/DDBJ whole genome shotgun (WGS) entry which is preliminary data.</text>
</comment>
<name>A0A814RVB5_ADIRI</name>
<dbReference type="EMBL" id="CAJNOJ010000113">
    <property type="protein sequence ID" value="CAF1138403.1"/>
    <property type="molecule type" value="Genomic_DNA"/>
</dbReference>
<organism evidence="2 3">
    <name type="scientific">Adineta ricciae</name>
    <name type="common">Rotifer</name>
    <dbReference type="NCBI Taxonomy" id="249248"/>
    <lineage>
        <taxon>Eukaryota</taxon>
        <taxon>Metazoa</taxon>
        <taxon>Spiralia</taxon>
        <taxon>Gnathifera</taxon>
        <taxon>Rotifera</taxon>
        <taxon>Eurotatoria</taxon>
        <taxon>Bdelloidea</taxon>
        <taxon>Adinetida</taxon>
        <taxon>Adinetidae</taxon>
        <taxon>Adineta</taxon>
    </lineage>
</organism>
<feature type="compositionally biased region" description="Polar residues" evidence="1">
    <location>
        <begin position="127"/>
        <end position="160"/>
    </location>
</feature>
<reference evidence="2" key="1">
    <citation type="submission" date="2021-02" db="EMBL/GenBank/DDBJ databases">
        <authorList>
            <person name="Nowell W R."/>
        </authorList>
    </citation>
    <scope>NUCLEOTIDE SEQUENCE</scope>
</reference>
<feature type="compositionally biased region" description="Polar residues" evidence="1">
    <location>
        <begin position="168"/>
        <end position="198"/>
    </location>
</feature>
<evidence type="ECO:0000256" key="1">
    <source>
        <dbReference type="SAM" id="MobiDB-lite"/>
    </source>
</evidence>
<dbReference type="Proteomes" id="UP000663852">
    <property type="component" value="Unassembled WGS sequence"/>
</dbReference>
<protein>
    <submittedName>
        <fullName evidence="2">Uncharacterized protein</fullName>
    </submittedName>
</protein>
<proteinExistence type="predicted"/>
<accession>A0A814RVB5</accession>
<feature type="region of interest" description="Disordered" evidence="1">
    <location>
        <begin position="118"/>
        <end position="259"/>
    </location>
</feature>
<feature type="compositionally biased region" description="Polar residues" evidence="1">
    <location>
        <begin position="27"/>
        <end position="41"/>
    </location>
</feature>
<evidence type="ECO:0000313" key="2">
    <source>
        <dbReference type="EMBL" id="CAF1138403.1"/>
    </source>
</evidence>